<protein>
    <submittedName>
        <fullName evidence="7">Putative O-antigen transporter</fullName>
    </submittedName>
</protein>
<evidence type="ECO:0000256" key="5">
    <source>
        <dbReference type="ARBA" id="ARBA00023136"/>
    </source>
</evidence>
<feature type="transmembrane region" description="Helical" evidence="6">
    <location>
        <begin position="351"/>
        <end position="369"/>
    </location>
</feature>
<dbReference type="InterPro" id="IPR002797">
    <property type="entry name" value="Polysacc_synth"/>
</dbReference>
<evidence type="ECO:0000256" key="1">
    <source>
        <dbReference type="ARBA" id="ARBA00004651"/>
    </source>
</evidence>
<dbReference type="PANTHER" id="PTHR30250">
    <property type="entry name" value="PST FAMILY PREDICTED COLANIC ACID TRANSPORTER"/>
    <property type="match status" value="1"/>
</dbReference>
<keyword evidence="3 6" id="KW-0812">Transmembrane</keyword>
<evidence type="ECO:0000256" key="6">
    <source>
        <dbReference type="SAM" id="Phobius"/>
    </source>
</evidence>
<name>A0A172X0H4_HAFAL</name>
<feature type="transmembrane region" description="Helical" evidence="6">
    <location>
        <begin position="317"/>
        <end position="339"/>
    </location>
</feature>
<organism evidence="7">
    <name type="scientific">Hafnia alvei</name>
    <dbReference type="NCBI Taxonomy" id="569"/>
    <lineage>
        <taxon>Bacteria</taxon>
        <taxon>Pseudomonadati</taxon>
        <taxon>Pseudomonadota</taxon>
        <taxon>Gammaproteobacteria</taxon>
        <taxon>Enterobacterales</taxon>
        <taxon>Hafniaceae</taxon>
        <taxon>Hafnia</taxon>
    </lineage>
</organism>
<dbReference type="EMBL" id="KX117092">
    <property type="protein sequence ID" value="ANF30121.1"/>
    <property type="molecule type" value="Genomic_DNA"/>
</dbReference>
<keyword evidence="5 6" id="KW-0472">Membrane</keyword>
<proteinExistence type="predicted"/>
<evidence type="ECO:0000256" key="4">
    <source>
        <dbReference type="ARBA" id="ARBA00022989"/>
    </source>
</evidence>
<evidence type="ECO:0000256" key="3">
    <source>
        <dbReference type="ARBA" id="ARBA00022692"/>
    </source>
</evidence>
<evidence type="ECO:0000256" key="2">
    <source>
        <dbReference type="ARBA" id="ARBA00022475"/>
    </source>
</evidence>
<dbReference type="GO" id="GO:0005886">
    <property type="term" value="C:plasma membrane"/>
    <property type="evidence" value="ECO:0007669"/>
    <property type="project" value="UniProtKB-SubCell"/>
</dbReference>
<sequence>MNKTIKNFFNLSLLQFITMIVQLMVYPYLIEHIGTEIYGEIIFQQLILFHLQMVVIFGTDLTAVRRVSKNIRSKAKLSILFSTITIGRVYIATAISIVYALYVFYSGSSYYYLYFCFLLFESAFTTKWYFHGRQELSKFTIPFSIFKFSGVFLIFFFVHTSSDWPKIIIINVATSIFSVIISFAMVFNSIRFRFIKLERVYKEFRLSYSLFITNLISVIKDRSGGIFIGIILGPTYVVYYDFCLKITGVISAFTSSISAAIYPKLSGDFDFRLFDKINIKMFYISLLPIIISIFFTRELIYVFQYAFHIDLSSIENIAIMFSLMIFVRSHGYYIGLCFLMAHDKRKEYTSSLILSGVIYIVLLVLLVLFKIKSMYLLAAAISISLIIEYVHRFYCYRKARFIIENS</sequence>
<accession>A0A172X0H4</accession>
<reference evidence="7" key="1">
    <citation type="journal article" date="2016" name="PLoS ONE">
        <title>Genetic Diversity of O-Antigens in Hafnia alvei and the Development of a Suspension Array for Serotype Detection.</title>
        <authorList>
            <person name="Duan Z."/>
            <person name="Niedziela T."/>
            <person name="Lugowski C."/>
            <person name="Cao B."/>
            <person name="Wang T."/>
            <person name="Xu L."/>
            <person name="Yang B."/>
            <person name="Liu B."/>
            <person name="Wang L."/>
        </authorList>
    </citation>
    <scope>NUCLEOTIDE SEQUENCE</scope>
    <source>
        <strain evidence="7">PCM1218</strain>
    </source>
</reference>
<dbReference type="PANTHER" id="PTHR30250:SF11">
    <property type="entry name" value="O-ANTIGEN TRANSPORTER-RELATED"/>
    <property type="match status" value="1"/>
</dbReference>
<feature type="transmembrane region" description="Helical" evidence="6">
    <location>
        <begin position="41"/>
        <end position="58"/>
    </location>
</feature>
<keyword evidence="2" id="KW-1003">Cell membrane</keyword>
<dbReference type="AlphaFoldDB" id="A0A172X0H4"/>
<feature type="transmembrane region" description="Helical" evidence="6">
    <location>
        <begin position="139"/>
        <end position="158"/>
    </location>
</feature>
<dbReference type="Pfam" id="PF01943">
    <property type="entry name" value="Polysacc_synt"/>
    <property type="match status" value="1"/>
</dbReference>
<evidence type="ECO:0000313" key="7">
    <source>
        <dbReference type="EMBL" id="ANF30121.1"/>
    </source>
</evidence>
<feature type="transmembrane region" description="Helical" evidence="6">
    <location>
        <begin position="208"/>
        <end position="232"/>
    </location>
</feature>
<feature type="transmembrane region" description="Helical" evidence="6">
    <location>
        <begin position="238"/>
        <end position="262"/>
    </location>
</feature>
<keyword evidence="4 6" id="KW-1133">Transmembrane helix</keyword>
<gene>
    <name evidence="7" type="primary">rfbX</name>
</gene>
<feature type="transmembrane region" description="Helical" evidence="6">
    <location>
        <begin position="164"/>
        <end position="187"/>
    </location>
</feature>
<feature type="transmembrane region" description="Helical" evidence="6">
    <location>
        <begin position="79"/>
        <end position="105"/>
    </location>
</feature>
<feature type="transmembrane region" description="Helical" evidence="6">
    <location>
        <begin position="375"/>
        <end position="394"/>
    </location>
</feature>
<feature type="transmembrane region" description="Helical" evidence="6">
    <location>
        <begin position="7"/>
        <end position="29"/>
    </location>
</feature>
<feature type="transmembrane region" description="Helical" evidence="6">
    <location>
        <begin position="282"/>
        <end position="305"/>
    </location>
</feature>
<dbReference type="InterPro" id="IPR050833">
    <property type="entry name" value="Poly_Biosynth_Transport"/>
</dbReference>
<comment type="subcellular location">
    <subcellularLocation>
        <location evidence="1">Cell membrane</location>
        <topology evidence="1">Multi-pass membrane protein</topology>
    </subcellularLocation>
</comment>
<feature type="transmembrane region" description="Helical" evidence="6">
    <location>
        <begin position="111"/>
        <end position="130"/>
    </location>
</feature>